<dbReference type="PROSITE" id="PS50181">
    <property type="entry name" value="FBOX"/>
    <property type="match status" value="1"/>
</dbReference>
<dbReference type="InterPro" id="IPR032675">
    <property type="entry name" value="LRR_dom_sf"/>
</dbReference>
<reference evidence="3" key="1">
    <citation type="journal article" date="2017" name="Nature">
        <title>The genome of Chenopodium quinoa.</title>
        <authorList>
            <person name="Jarvis D.E."/>
            <person name="Ho Y.S."/>
            <person name="Lightfoot D.J."/>
            <person name="Schmoeckel S.M."/>
            <person name="Li B."/>
            <person name="Borm T.J.A."/>
            <person name="Ohyanagi H."/>
            <person name="Mineta K."/>
            <person name="Michell C.T."/>
            <person name="Saber N."/>
            <person name="Kharbatia N.M."/>
            <person name="Rupper R.R."/>
            <person name="Sharp A.R."/>
            <person name="Dally N."/>
            <person name="Boughton B.A."/>
            <person name="Woo Y.H."/>
            <person name="Gao G."/>
            <person name="Schijlen E.G.W.M."/>
            <person name="Guo X."/>
            <person name="Momin A.A."/>
            <person name="Negrao S."/>
            <person name="Al-Babili S."/>
            <person name="Gehring C."/>
            <person name="Roessner U."/>
            <person name="Jung C."/>
            <person name="Murphy K."/>
            <person name="Arold S.T."/>
            <person name="Gojobori T."/>
            <person name="van der Linden C.G."/>
            <person name="van Loo E.N."/>
            <person name="Jellen E.N."/>
            <person name="Maughan P.J."/>
            <person name="Tester M."/>
        </authorList>
    </citation>
    <scope>NUCLEOTIDE SEQUENCE [LARGE SCALE GENOMIC DNA]</scope>
    <source>
        <strain evidence="3">cv. PI 614886</strain>
    </source>
</reference>
<dbReference type="InterPro" id="IPR036047">
    <property type="entry name" value="F-box-like_dom_sf"/>
</dbReference>
<accession>A0A803L123</accession>
<dbReference type="InterPro" id="IPR050648">
    <property type="entry name" value="F-box_LRR-repeat"/>
</dbReference>
<dbReference type="Gene3D" id="1.20.1280.50">
    <property type="match status" value="1"/>
</dbReference>
<dbReference type="GeneID" id="110710357"/>
<evidence type="ECO:0000313" key="3">
    <source>
        <dbReference type="EnsemblPlants" id="AUR62005561-RA:cds"/>
    </source>
</evidence>
<dbReference type="OMA" id="GFGRPWH"/>
<dbReference type="GO" id="GO:0005737">
    <property type="term" value="C:cytoplasm"/>
    <property type="evidence" value="ECO:0007669"/>
    <property type="project" value="TreeGrafter"/>
</dbReference>
<gene>
    <name evidence="3" type="primary">LOC110710357</name>
</gene>
<dbReference type="PANTHER" id="PTHR13382">
    <property type="entry name" value="MITOCHONDRIAL ATP SYNTHASE COUPLING FACTOR B"/>
    <property type="match status" value="1"/>
</dbReference>
<dbReference type="AlphaFoldDB" id="A0A803L123"/>
<dbReference type="PANTHER" id="PTHR13382:SF22">
    <property type="entry name" value="F-BOX PROTEIN SKIP14"/>
    <property type="match status" value="1"/>
</dbReference>
<sequence>MALNFSHRPIFPAHLAEENIGQGGSQDKDIRELLPADPFGMDISSTVTAITGWLEDLGADYGGYGVAKGGNCKGDYPLFAGWNFWWNSAAMEFQTFPESKIFDDRVLEDTWADSFFPEQGLQRRSVYDGDAGIACTSTLDGAKFGTTDTASFDRFDNHWKITTVDGYLPKAYDQGVHFACTLDCVNFGAANDGKGDFNHGKRTEAVADISKAPCTLKVSKFGTVDNASFEGAKFGTTGDASFDRIDNRWKITGVDGYLPNGELEHLVYNQGVSFSCTLDRAKFDSLDRVNDNHVQSTEVAADIGDISEAPCTLEDSKFGTSNDILDRDDDNHGKSTEAAFDTDDISEAPHPALSYSLAYLGVRDLLSVERVCKSLCHTVRNDPLLWRSIHIDSPLNEKITDDILLQLTNRAQGSLHCLNLVNCQRISDDGLMRVLLSNLRLIKLGVPGCTRLSNDGLVNCLRAFKTVAVNGIKFLRFGGRLGVTQKHFEELMSLLDIHNQVQNNCPKPHFYHRGNFYISYEDDRPIDLELCPRCQNMRLVYDCPADGCQGKNHAAELCRACTLCIARCYECGKCINDDCVYEETFSLDSLCADCWNQVPHCPERPDVGVSPPQHVIDQEPSASFHG</sequence>
<dbReference type="RefSeq" id="XP_021744338.1">
    <property type="nucleotide sequence ID" value="XM_021888646.1"/>
</dbReference>
<organism evidence="3 4">
    <name type="scientific">Chenopodium quinoa</name>
    <name type="common">Quinoa</name>
    <dbReference type="NCBI Taxonomy" id="63459"/>
    <lineage>
        <taxon>Eukaryota</taxon>
        <taxon>Viridiplantae</taxon>
        <taxon>Streptophyta</taxon>
        <taxon>Embryophyta</taxon>
        <taxon>Tracheophyta</taxon>
        <taxon>Spermatophyta</taxon>
        <taxon>Magnoliopsida</taxon>
        <taxon>eudicotyledons</taxon>
        <taxon>Gunneridae</taxon>
        <taxon>Pentapetalae</taxon>
        <taxon>Caryophyllales</taxon>
        <taxon>Chenopodiaceae</taxon>
        <taxon>Chenopodioideae</taxon>
        <taxon>Atripliceae</taxon>
        <taxon>Chenopodium</taxon>
    </lineage>
</organism>
<evidence type="ECO:0000259" key="2">
    <source>
        <dbReference type="PROSITE" id="PS50181"/>
    </source>
</evidence>
<dbReference type="KEGG" id="cqi:110710357"/>
<evidence type="ECO:0000256" key="1">
    <source>
        <dbReference type="SAM" id="MobiDB-lite"/>
    </source>
</evidence>
<dbReference type="Pfam" id="PF12937">
    <property type="entry name" value="F-box-like"/>
    <property type="match status" value="1"/>
</dbReference>
<dbReference type="InterPro" id="IPR001810">
    <property type="entry name" value="F-box_dom"/>
</dbReference>
<keyword evidence="4" id="KW-1185">Reference proteome</keyword>
<name>A0A803L123_CHEQI</name>
<dbReference type="EnsemblPlants" id="AUR62005561-RA">
    <property type="protein sequence ID" value="AUR62005561-RA:cds"/>
    <property type="gene ID" value="AUR62005561"/>
</dbReference>
<dbReference type="SUPFAM" id="SSF81383">
    <property type="entry name" value="F-box domain"/>
    <property type="match status" value="1"/>
</dbReference>
<dbReference type="Gene3D" id="3.80.10.10">
    <property type="entry name" value="Ribonuclease Inhibitor"/>
    <property type="match status" value="1"/>
</dbReference>
<dbReference type="Proteomes" id="UP000596660">
    <property type="component" value="Unplaced"/>
</dbReference>
<dbReference type="OrthoDB" id="10044893at2759"/>
<reference evidence="3" key="2">
    <citation type="submission" date="2021-03" db="UniProtKB">
        <authorList>
            <consortium name="EnsemblPlants"/>
        </authorList>
    </citation>
    <scope>IDENTIFICATION</scope>
</reference>
<evidence type="ECO:0000313" key="4">
    <source>
        <dbReference type="Proteomes" id="UP000596660"/>
    </source>
</evidence>
<proteinExistence type="predicted"/>
<dbReference type="Gramene" id="AUR62005561-RA">
    <property type="protein sequence ID" value="AUR62005561-RA:cds"/>
    <property type="gene ID" value="AUR62005561"/>
</dbReference>
<feature type="domain" description="F-box" evidence="2">
    <location>
        <begin position="342"/>
        <end position="389"/>
    </location>
</feature>
<protein>
    <recommendedName>
        <fullName evidence="2">F-box domain-containing protein</fullName>
    </recommendedName>
</protein>
<feature type="region of interest" description="Disordered" evidence="1">
    <location>
        <begin position="320"/>
        <end position="343"/>
    </location>
</feature>